<protein>
    <submittedName>
        <fullName evidence="4">Diguanylate cyclase (GGDEF)-like protein/PAS domain S-box-containing protein</fullName>
    </submittedName>
</protein>
<feature type="domain" description="PAC" evidence="2">
    <location>
        <begin position="304"/>
        <end position="357"/>
    </location>
</feature>
<keyword evidence="5" id="KW-1185">Reference proteome</keyword>
<feature type="domain" description="GGDEF" evidence="3">
    <location>
        <begin position="389"/>
        <end position="522"/>
    </location>
</feature>
<dbReference type="CDD" id="cd01949">
    <property type="entry name" value="GGDEF"/>
    <property type="match status" value="1"/>
</dbReference>
<evidence type="ECO:0000259" key="3">
    <source>
        <dbReference type="PROSITE" id="PS50887"/>
    </source>
</evidence>
<dbReference type="InterPro" id="IPR031621">
    <property type="entry name" value="HisKA_7TM"/>
</dbReference>
<dbReference type="InterPro" id="IPR013767">
    <property type="entry name" value="PAS_fold"/>
</dbReference>
<dbReference type="PROSITE" id="PS50113">
    <property type="entry name" value="PAC"/>
    <property type="match status" value="1"/>
</dbReference>
<feature type="transmembrane region" description="Helical" evidence="1">
    <location>
        <begin position="148"/>
        <end position="169"/>
    </location>
</feature>
<dbReference type="InterPro" id="IPR000160">
    <property type="entry name" value="GGDEF_dom"/>
</dbReference>
<feature type="transmembrane region" description="Helical" evidence="1">
    <location>
        <begin position="220"/>
        <end position="237"/>
    </location>
</feature>
<dbReference type="RefSeq" id="WP_307204640.1">
    <property type="nucleotide sequence ID" value="NZ_JAUSSU010000005.1"/>
</dbReference>
<dbReference type="CDD" id="cd00130">
    <property type="entry name" value="PAS"/>
    <property type="match status" value="1"/>
</dbReference>
<dbReference type="Pfam" id="PF00989">
    <property type="entry name" value="PAS"/>
    <property type="match status" value="1"/>
</dbReference>
<evidence type="ECO:0000259" key="2">
    <source>
        <dbReference type="PROSITE" id="PS50113"/>
    </source>
</evidence>
<accession>A0ABT9U2Z9</accession>
<dbReference type="SUPFAM" id="SSF55073">
    <property type="entry name" value="Nucleotide cyclase"/>
    <property type="match status" value="1"/>
</dbReference>
<name>A0ABT9U2Z9_PAEHA</name>
<dbReference type="PANTHER" id="PTHR45138:SF5">
    <property type="entry name" value="BIFUNCTIONAL PERIPLASMIC SUBSTRATE BINDING PROTEIN_CYTOPLASMIC DIGUANYLATE CYCLASE"/>
    <property type="match status" value="1"/>
</dbReference>
<feature type="transmembrane region" description="Helical" evidence="1">
    <location>
        <begin position="38"/>
        <end position="55"/>
    </location>
</feature>
<evidence type="ECO:0000313" key="5">
    <source>
        <dbReference type="Proteomes" id="UP001229346"/>
    </source>
</evidence>
<reference evidence="4 5" key="1">
    <citation type="submission" date="2023-07" db="EMBL/GenBank/DDBJ databases">
        <title>Sorghum-associated microbial communities from plants grown in Nebraska, USA.</title>
        <authorList>
            <person name="Schachtman D."/>
        </authorList>
    </citation>
    <scope>NUCLEOTIDE SEQUENCE [LARGE SCALE GENOMIC DNA]</scope>
    <source>
        <strain evidence="4 5">CC482</strain>
    </source>
</reference>
<evidence type="ECO:0000313" key="4">
    <source>
        <dbReference type="EMBL" id="MDQ0113441.1"/>
    </source>
</evidence>
<keyword evidence="1" id="KW-0812">Transmembrane</keyword>
<dbReference type="NCBIfam" id="TIGR00254">
    <property type="entry name" value="GGDEF"/>
    <property type="match status" value="1"/>
</dbReference>
<dbReference type="InterPro" id="IPR050469">
    <property type="entry name" value="Diguanylate_Cyclase"/>
</dbReference>
<dbReference type="Gene3D" id="3.30.70.270">
    <property type="match status" value="1"/>
</dbReference>
<dbReference type="InterPro" id="IPR000700">
    <property type="entry name" value="PAS-assoc_C"/>
</dbReference>
<dbReference type="Proteomes" id="UP001229346">
    <property type="component" value="Unassembled WGS sequence"/>
</dbReference>
<comment type="caution">
    <text evidence="4">The sequence shown here is derived from an EMBL/GenBank/DDBJ whole genome shotgun (WGS) entry which is preliminary data.</text>
</comment>
<keyword evidence="1" id="KW-0472">Membrane</keyword>
<proteinExistence type="predicted"/>
<dbReference type="SMART" id="SM00267">
    <property type="entry name" value="GGDEF"/>
    <property type="match status" value="1"/>
</dbReference>
<gene>
    <name evidence="4" type="ORF">J2T15_002882</name>
</gene>
<dbReference type="PANTHER" id="PTHR45138">
    <property type="entry name" value="REGULATORY COMPONENTS OF SENSORY TRANSDUCTION SYSTEM"/>
    <property type="match status" value="1"/>
</dbReference>
<dbReference type="NCBIfam" id="TIGR00229">
    <property type="entry name" value="sensory_box"/>
    <property type="match status" value="1"/>
</dbReference>
<evidence type="ECO:0000256" key="1">
    <source>
        <dbReference type="SAM" id="Phobius"/>
    </source>
</evidence>
<dbReference type="SUPFAM" id="SSF55785">
    <property type="entry name" value="PYP-like sensor domain (PAS domain)"/>
    <property type="match status" value="1"/>
</dbReference>
<dbReference type="EMBL" id="JAUSSU010000005">
    <property type="protein sequence ID" value="MDQ0113441.1"/>
    <property type="molecule type" value="Genomic_DNA"/>
</dbReference>
<feature type="transmembrane region" description="Helical" evidence="1">
    <location>
        <begin position="6"/>
        <end position="26"/>
    </location>
</feature>
<keyword evidence="1" id="KW-1133">Transmembrane helix</keyword>
<dbReference type="Pfam" id="PF00990">
    <property type="entry name" value="GGDEF"/>
    <property type="match status" value="1"/>
</dbReference>
<dbReference type="InterPro" id="IPR000014">
    <property type="entry name" value="PAS"/>
</dbReference>
<organism evidence="4 5">
    <name type="scientific">Paenibacillus harenae</name>
    <dbReference type="NCBI Taxonomy" id="306543"/>
    <lineage>
        <taxon>Bacteria</taxon>
        <taxon>Bacillati</taxon>
        <taxon>Bacillota</taxon>
        <taxon>Bacilli</taxon>
        <taxon>Bacillales</taxon>
        <taxon>Paenibacillaceae</taxon>
        <taxon>Paenibacillus</taxon>
    </lineage>
</organism>
<dbReference type="Pfam" id="PF16927">
    <property type="entry name" value="HisKA_7TM"/>
    <property type="match status" value="1"/>
</dbReference>
<dbReference type="InterPro" id="IPR043128">
    <property type="entry name" value="Rev_trsase/Diguanyl_cyclase"/>
</dbReference>
<sequence length="536" mass="59787">MNITITDYIVLVIISGVLSVLLALYAYFMKTNFSGTKAFIWSSAFSAIYTFAFVFELSSDSLQEIRFWLNIEYLGLPFIAPSSLLLVLHYIGMEKFAAFRRGWVLFVIPAITLIMNTTNDYHRLFYKVLYLRENTPTPMIDIFPGRWYFVHGAYTFGCLLVSIFLLVVHTRKSSSVYRKQNFTMILGHLLPMLGALFYVLGMTPLGMDPVPIVMCVTSALYIWAIVSAGMLTVAPIARDHIFESMRDGVLVLDLSGKIFDYNSAATAIIPSLSPAAIGKTIEQVWKRGADTGVFEGDLNDTSKQEYEHELKWIKGGETYYYRVRSSKLLNTKGEIAGRTIVMIDMTEHMQLQNKLRRLAEIDGLTGIYNRTHFMEIATEQLRQARISHAPLALILIDIDFFKSINDRFGHSVGDLAIHHVVSLAKSIISPETSFARYGGEEFVLCVPDTALGQALQTAEQLRQKIASTPLISGSHTISITASFGVTEAYQSALPLESLLHEADDALYFAKRNGRNRVIAAGSIEPQSESAATVTGV</sequence>
<feature type="transmembrane region" description="Helical" evidence="1">
    <location>
        <begin position="67"/>
        <end position="91"/>
    </location>
</feature>
<dbReference type="Gene3D" id="3.30.450.20">
    <property type="entry name" value="PAS domain"/>
    <property type="match status" value="1"/>
</dbReference>
<dbReference type="InterPro" id="IPR029787">
    <property type="entry name" value="Nucleotide_cyclase"/>
</dbReference>
<feature type="transmembrane region" description="Helical" evidence="1">
    <location>
        <begin position="103"/>
        <end position="122"/>
    </location>
</feature>
<dbReference type="PROSITE" id="PS50887">
    <property type="entry name" value="GGDEF"/>
    <property type="match status" value="1"/>
</dbReference>
<feature type="transmembrane region" description="Helical" evidence="1">
    <location>
        <begin position="181"/>
        <end position="200"/>
    </location>
</feature>
<dbReference type="InterPro" id="IPR035965">
    <property type="entry name" value="PAS-like_dom_sf"/>
</dbReference>